<comment type="function">
    <text evidence="9">This protein specifically catalyzes the removal of signal peptides from prolipoproteins.</text>
</comment>
<name>A0ABS3YNQ3_9BACT</name>
<comment type="catalytic activity">
    <reaction evidence="9">
        <text>Release of signal peptides from bacterial membrane prolipoproteins. Hydrolyzes -Xaa-Yaa-Zaa-|-(S,diacylglyceryl)Cys-, in which Xaa is hydrophobic (preferably Leu), and Yaa (Ala or Ser) and Zaa (Gly or Ala) have small, neutral side chains.</text>
        <dbReference type="EC" id="3.4.23.36"/>
    </reaction>
</comment>
<dbReference type="PANTHER" id="PTHR33695:SF1">
    <property type="entry name" value="LIPOPROTEIN SIGNAL PEPTIDASE"/>
    <property type="match status" value="1"/>
</dbReference>
<keyword evidence="3 9" id="KW-0645">Protease</keyword>
<feature type="active site" evidence="9">
    <location>
        <position position="150"/>
    </location>
</feature>
<comment type="similarity">
    <text evidence="1 9 10">Belongs to the peptidase A8 family.</text>
</comment>
<evidence type="ECO:0000256" key="7">
    <source>
        <dbReference type="ARBA" id="ARBA00022989"/>
    </source>
</evidence>
<keyword evidence="4 9" id="KW-0812">Transmembrane</keyword>
<comment type="pathway">
    <text evidence="9">Protein modification; lipoprotein biosynthesis (signal peptide cleavage).</text>
</comment>
<evidence type="ECO:0000313" key="11">
    <source>
        <dbReference type="EMBL" id="MBO9199075.1"/>
    </source>
</evidence>
<keyword evidence="5 9" id="KW-0064">Aspartyl protease</keyword>
<evidence type="ECO:0000256" key="1">
    <source>
        <dbReference type="ARBA" id="ARBA00006139"/>
    </source>
</evidence>
<keyword evidence="6 9" id="KW-0378">Hydrolase</keyword>
<evidence type="ECO:0000256" key="10">
    <source>
        <dbReference type="RuleBase" id="RU004181"/>
    </source>
</evidence>
<proteinExistence type="inferred from homology"/>
<evidence type="ECO:0000256" key="5">
    <source>
        <dbReference type="ARBA" id="ARBA00022750"/>
    </source>
</evidence>
<evidence type="ECO:0000256" key="2">
    <source>
        <dbReference type="ARBA" id="ARBA00022475"/>
    </source>
</evidence>
<gene>
    <name evidence="9" type="primary">lspA</name>
    <name evidence="11" type="ORF">J7I42_02295</name>
</gene>
<dbReference type="PRINTS" id="PR00781">
    <property type="entry name" value="LIPOSIGPTASE"/>
</dbReference>
<evidence type="ECO:0000256" key="9">
    <source>
        <dbReference type="HAMAP-Rule" id="MF_00161"/>
    </source>
</evidence>
<feature type="active site" evidence="9">
    <location>
        <position position="185"/>
    </location>
</feature>
<protein>
    <recommendedName>
        <fullName evidence="9">Lipoprotein signal peptidase</fullName>
        <ecNumber evidence="9">3.4.23.36</ecNumber>
    </recommendedName>
    <alternativeName>
        <fullName evidence="9">Prolipoprotein signal peptidase</fullName>
    </alternativeName>
    <alternativeName>
        <fullName evidence="9">Signal peptidase II</fullName>
        <shortName evidence="9">SPase II</shortName>
    </alternativeName>
</protein>
<comment type="subcellular location">
    <subcellularLocation>
        <location evidence="9">Cell membrane</location>
        <topology evidence="9">Multi-pass membrane protein</topology>
    </subcellularLocation>
</comment>
<keyword evidence="2 9" id="KW-1003">Cell membrane</keyword>
<evidence type="ECO:0000313" key="12">
    <source>
        <dbReference type="Proteomes" id="UP000677244"/>
    </source>
</evidence>
<dbReference type="Pfam" id="PF01252">
    <property type="entry name" value="Peptidase_A8"/>
    <property type="match status" value="1"/>
</dbReference>
<organism evidence="11 12">
    <name type="scientific">Niastella soli</name>
    <dbReference type="NCBI Taxonomy" id="2821487"/>
    <lineage>
        <taxon>Bacteria</taxon>
        <taxon>Pseudomonadati</taxon>
        <taxon>Bacteroidota</taxon>
        <taxon>Chitinophagia</taxon>
        <taxon>Chitinophagales</taxon>
        <taxon>Chitinophagaceae</taxon>
        <taxon>Niastella</taxon>
    </lineage>
</organism>
<evidence type="ECO:0000256" key="8">
    <source>
        <dbReference type="ARBA" id="ARBA00023136"/>
    </source>
</evidence>
<sequence length="231" mass="25746">MSIVKIRTVALVILGIIIADQALKIWVKTSMNYGQQIFLLGRSLRLYFIENEGMAWGWKFGGDWGKLALTVFRLIAVIFGVYYIKGIVQKRYHRGFILCVAMIFAGALGNLIDSMFYGMIFSGSNDGSGLAHMFPAGGGYAGFLHGKVVDMIYAPIIDNKVLPSWIPFWGGERFTFFSPIFNIADASISVGVIAILIFQKRFFKKSPLEDAPVTMQNDDQLKDTVKVYSGQ</sequence>
<dbReference type="InterPro" id="IPR001872">
    <property type="entry name" value="Peptidase_A8"/>
</dbReference>
<dbReference type="HAMAP" id="MF_00161">
    <property type="entry name" value="LspA"/>
    <property type="match status" value="1"/>
</dbReference>
<comment type="caution">
    <text evidence="11">The sequence shown here is derived from an EMBL/GenBank/DDBJ whole genome shotgun (WGS) entry which is preliminary data.</text>
</comment>
<dbReference type="Proteomes" id="UP000677244">
    <property type="component" value="Unassembled WGS sequence"/>
</dbReference>
<feature type="transmembrane region" description="Helical" evidence="9">
    <location>
        <begin position="176"/>
        <end position="198"/>
    </location>
</feature>
<feature type="transmembrane region" description="Helical" evidence="9">
    <location>
        <begin position="64"/>
        <end position="84"/>
    </location>
</feature>
<keyword evidence="12" id="KW-1185">Reference proteome</keyword>
<evidence type="ECO:0000256" key="3">
    <source>
        <dbReference type="ARBA" id="ARBA00022670"/>
    </source>
</evidence>
<reference evidence="11 12" key="1">
    <citation type="submission" date="2021-03" db="EMBL/GenBank/DDBJ databases">
        <title>Assistant Professor.</title>
        <authorList>
            <person name="Huq M.A."/>
        </authorList>
    </citation>
    <scope>NUCLEOTIDE SEQUENCE [LARGE SCALE GENOMIC DNA]</scope>
    <source>
        <strain evidence="11 12">MAH-29</strain>
    </source>
</reference>
<evidence type="ECO:0000256" key="4">
    <source>
        <dbReference type="ARBA" id="ARBA00022692"/>
    </source>
</evidence>
<keyword evidence="11" id="KW-0449">Lipoprotein</keyword>
<keyword evidence="8 9" id="KW-0472">Membrane</keyword>
<dbReference type="GO" id="GO:0004190">
    <property type="term" value="F:aspartic-type endopeptidase activity"/>
    <property type="evidence" value="ECO:0007669"/>
    <property type="project" value="UniProtKB-EC"/>
</dbReference>
<dbReference type="EC" id="3.4.23.36" evidence="9"/>
<dbReference type="NCBIfam" id="NF011369">
    <property type="entry name" value="PRK14788.1"/>
    <property type="match status" value="1"/>
</dbReference>
<evidence type="ECO:0000256" key="6">
    <source>
        <dbReference type="ARBA" id="ARBA00022801"/>
    </source>
</evidence>
<accession>A0ABS3YNQ3</accession>
<keyword evidence="7 9" id="KW-1133">Transmembrane helix</keyword>
<feature type="transmembrane region" description="Helical" evidence="9">
    <location>
        <begin position="96"/>
        <end position="120"/>
    </location>
</feature>
<dbReference type="PANTHER" id="PTHR33695">
    <property type="entry name" value="LIPOPROTEIN SIGNAL PEPTIDASE"/>
    <property type="match status" value="1"/>
</dbReference>
<dbReference type="EMBL" id="JAGHKO010000001">
    <property type="protein sequence ID" value="MBO9199075.1"/>
    <property type="molecule type" value="Genomic_DNA"/>
</dbReference>
<comment type="caution">
    <text evidence="9">Lacks conserved residue(s) required for the propagation of feature annotation.</text>
</comment>